<sequence length="467" mass="54023">MNEKRVFSLQNFEQSQTAFEKRDQIPQLIQYLSNYENDEIALSECLEDLKLLSSMKPSPIDIFFLNGIEAVLTNFLETQTNECLLSDALCILNNILMSTEEHTEKLVKAGILKVLTELISTIDDFELIENVLLCLTNIVEDSNRYCAELVENNFIKSILNFFSQEYPVNIIRCGTWLLLNICKGASFLYHGPLLKSIIQIFNSLLQIDDDIIKKNSCKGIEALSIQKNAISLFLSEQVINNLLSLLINTELIQYKQQIQILDTILIIIGKCSANQLSQILEFKLLQVLLQILEIKFTPLLYQKFIQIIFQISLRGEHFIGELFNSDLLKLIIDIANSKINYISNENFHLLIKMIRIWNTKAQYEHCIWINTAIGIKLFANFLQKKKHVNLEILFSTLTIINQIIQSKNGKLISLMENFRIFHLVKNYLQDKDEQIRLISHQILDTLQRTGNTSDIVEEIELEEEEKI</sequence>
<dbReference type="SUPFAM" id="SSF48371">
    <property type="entry name" value="ARM repeat"/>
    <property type="match status" value="1"/>
</dbReference>
<dbReference type="SMART" id="SM00185">
    <property type="entry name" value="ARM"/>
    <property type="match status" value="2"/>
</dbReference>
<evidence type="ECO:0000313" key="4">
    <source>
        <dbReference type="EMBL" id="KAJ3426293.1"/>
    </source>
</evidence>
<evidence type="ECO:0000313" key="5">
    <source>
        <dbReference type="Proteomes" id="UP001146793"/>
    </source>
</evidence>
<dbReference type="GO" id="GO:0015031">
    <property type="term" value="P:protein transport"/>
    <property type="evidence" value="ECO:0007669"/>
    <property type="project" value="UniProtKB-KW"/>
</dbReference>
<keyword evidence="2" id="KW-0813">Transport</keyword>
<dbReference type="AlphaFoldDB" id="A0AAV7Y912"/>
<name>A0AAV7Y912_9EUKA</name>
<dbReference type="EMBL" id="JANTQA010000070">
    <property type="protein sequence ID" value="KAJ3426293.1"/>
    <property type="molecule type" value="Genomic_DNA"/>
</dbReference>
<accession>A0AAV7Y912</accession>
<dbReference type="PANTHER" id="PTHR23316">
    <property type="entry name" value="IMPORTIN ALPHA"/>
    <property type="match status" value="1"/>
</dbReference>
<reference evidence="4" key="1">
    <citation type="submission" date="2022-08" db="EMBL/GenBank/DDBJ databases">
        <title>Novel sulphate-reducing endosymbionts in the free-living metamonad Anaeramoeba.</title>
        <authorList>
            <person name="Jerlstrom-Hultqvist J."/>
            <person name="Cepicka I."/>
            <person name="Gallot-Lavallee L."/>
            <person name="Salas-Leiva D."/>
            <person name="Curtis B.A."/>
            <person name="Zahonova K."/>
            <person name="Pipaliya S."/>
            <person name="Dacks J."/>
            <person name="Roger A.J."/>
        </authorList>
    </citation>
    <scope>NUCLEOTIDE SEQUENCE</scope>
    <source>
        <strain evidence="4">Busselton2</strain>
    </source>
</reference>
<dbReference type="InterPro" id="IPR016024">
    <property type="entry name" value="ARM-type_fold"/>
</dbReference>
<keyword evidence="3" id="KW-0653">Protein transport</keyword>
<dbReference type="Gene3D" id="1.25.10.10">
    <property type="entry name" value="Leucine-rich Repeat Variant"/>
    <property type="match status" value="1"/>
</dbReference>
<comment type="similarity">
    <text evidence="1">Belongs to the importin alpha family.</text>
</comment>
<gene>
    <name evidence="4" type="ORF">M0812_28746</name>
</gene>
<dbReference type="InterPro" id="IPR000225">
    <property type="entry name" value="Armadillo"/>
</dbReference>
<dbReference type="Proteomes" id="UP001146793">
    <property type="component" value="Unassembled WGS sequence"/>
</dbReference>
<evidence type="ECO:0000256" key="2">
    <source>
        <dbReference type="ARBA" id="ARBA00022448"/>
    </source>
</evidence>
<comment type="caution">
    <text evidence="4">The sequence shown here is derived from an EMBL/GenBank/DDBJ whole genome shotgun (WGS) entry which is preliminary data.</text>
</comment>
<dbReference type="InterPro" id="IPR011989">
    <property type="entry name" value="ARM-like"/>
</dbReference>
<evidence type="ECO:0000256" key="1">
    <source>
        <dbReference type="ARBA" id="ARBA00010394"/>
    </source>
</evidence>
<organism evidence="4 5">
    <name type="scientific">Anaeramoeba flamelloides</name>
    <dbReference type="NCBI Taxonomy" id="1746091"/>
    <lineage>
        <taxon>Eukaryota</taxon>
        <taxon>Metamonada</taxon>
        <taxon>Anaeramoebidae</taxon>
        <taxon>Anaeramoeba</taxon>
    </lineage>
</organism>
<protein>
    <submittedName>
        <fullName evidence="4">Importin subunit alpha-b</fullName>
    </submittedName>
</protein>
<proteinExistence type="inferred from homology"/>
<evidence type="ECO:0000256" key="3">
    <source>
        <dbReference type="ARBA" id="ARBA00022927"/>
    </source>
</evidence>